<accession>A0ACB9GD78</accession>
<reference evidence="1 2" key="2">
    <citation type="journal article" date="2022" name="Mol. Ecol. Resour.">
        <title>The genomes of chicory, endive, great burdock and yacon provide insights into Asteraceae paleo-polyploidization history and plant inulin production.</title>
        <authorList>
            <person name="Fan W."/>
            <person name="Wang S."/>
            <person name="Wang H."/>
            <person name="Wang A."/>
            <person name="Jiang F."/>
            <person name="Liu H."/>
            <person name="Zhao H."/>
            <person name="Xu D."/>
            <person name="Zhang Y."/>
        </authorList>
    </citation>
    <scope>NUCLEOTIDE SEQUENCE [LARGE SCALE GENOMIC DNA]</scope>
    <source>
        <strain evidence="2">cv. Punajuju</strain>
        <tissue evidence="1">Leaves</tissue>
    </source>
</reference>
<proteinExistence type="predicted"/>
<protein>
    <submittedName>
        <fullName evidence="1">Uncharacterized protein</fullName>
    </submittedName>
</protein>
<dbReference type="Proteomes" id="UP001055811">
    <property type="component" value="Linkage Group LG02"/>
</dbReference>
<keyword evidence="2" id="KW-1185">Reference proteome</keyword>
<comment type="caution">
    <text evidence="1">The sequence shown here is derived from an EMBL/GenBank/DDBJ whole genome shotgun (WGS) entry which is preliminary data.</text>
</comment>
<sequence length="367" mass="43634">MMSTQMEEHKECDAMGSQLQDGIHIHDRFHFVSFQPSPDKIEKEEAQKQYQLLTLARSRISEDIDQRMADQHQINRKLMWFTQHDQYIQWKTEEIKNLEHYLRKDEPHLPTNSVPRTTGFVRLPEKDSRTPVMPDRKRYQKRLIKKGRMDMDYLQQKSGGMTSTGTQEVNDLIEGMAQRIQHGNKNRVDEMRIYLELRNIKETREMYTAQEPDRPHNSWYAIERHSKYHADWKRARQHKINIRLDEIEDMKMDMKGRKARVARLKSELEHVRKSISCLRKKLEDVNTKRIKAFKCAYELGEQKKRLFLLSNLVTLSVVSERGSGSMGPVENDLKVETTDDSLYIVYLDEKILDEEDDVGHEKYKTRP</sequence>
<reference evidence="2" key="1">
    <citation type="journal article" date="2022" name="Mol. Ecol. Resour.">
        <title>The genomes of chicory, endive, great burdock and yacon provide insights into Asteraceae palaeo-polyploidization history and plant inulin production.</title>
        <authorList>
            <person name="Fan W."/>
            <person name="Wang S."/>
            <person name="Wang H."/>
            <person name="Wang A."/>
            <person name="Jiang F."/>
            <person name="Liu H."/>
            <person name="Zhao H."/>
            <person name="Xu D."/>
            <person name="Zhang Y."/>
        </authorList>
    </citation>
    <scope>NUCLEOTIDE SEQUENCE [LARGE SCALE GENOMIC DNA]</scope>
    <source>
        <strain evidence="2">cv. Punajuju</strain>
    </source>
</reference>
<organism evidence="1 2">
    <name type="scientific">Cichorium intybus</name>
    <name type="common">Chicory</name>
    <dbReference type="NCBI Taxonomy" id="13427"/>
    <lineage>
        <taxon>Eukaryota</taxon>
        <taxon>Viridiplantae</taxon>
        <taxon>Streptophyta</taxon>
        <taxon>Embryophyta</taxon>
        <taxon>Tracheophyta</taxon>
        <taxon>Spermatophyta</taxon>
        <taxon>Magnoliopsida</taxon>
        <taxon>eudicotyledons</taxon>
        <taxon>Gunneridae</taxon>
        <taxon>Pentapetalae</taxon>
        <taxon>asterids</taxon>
        <taxon>campanulids</taxon>
        <taxon>Asterales</taxon>
        <taxon>Asteraceae</taxon>
        <taxon>Cichorioideae</taxon>
        <taxon>Cichorieae</taxon>
        <taxon>Cichoriinae</taxon>
        <taxon>Cichorium</taxon>
    </lineage>
</organism>
<evidence type="ECO:0000313" key="2">
    <source>
        <dbReference type="Proteomes" id="UP001055811"/>
    </source>
</evidence>
<name>A0ACB9GD78_CICIN</name>
<gene>
    <name evidence="1" type="ORF">L2E82_10674</name>
</gene>
<dbReference type="EMBL" id="CM042010">
    <property type="protein sequence ID" value="KAI3780687.1"/>
    <property type="molecule type" value="Genomic_DNA"/>
</dbReference>
<evidence type="ECO:0000313" key="1">
    <source>
        <dbReference type="EMBL" id="KAI3780687.1"/>
    </source>
</evidence>